<dbReference type="Pfam" id="PF20274">
    <property type="entry name" value="cREC_REC"/>
    <property type="match status" value="1"/>
</dbReference>
<gene>
    <name evidence="2" type="ORF">DM558_12315</name>
</gene>
<evidence type="ECO:0000313" key="2">
    <source>
        <dbReference type="EMBL" id="AZS51504.1"/>
    </source>
</evidence>
<dbReference type="RefSeq" id="WP_127164254.1">
    <property type="nucleotide sequence ID" value="NZ_CP029822.1"/>
</dbReference>
<dbReference type="InterPro" id="IPR046909">
    <property type="entry name" value="cREC_REC"/>
</dbReference>
<evidence type="ECO:0000313" key="3">
    <source>
        <dbReference type="Proteomes" id="UP000273143"/>
    </source>
</evidence>
<dbReference type="EMBL" id="CP029822">
    <property type="protein sequence ID" value="AZS51504.1"/>
    <property type="molecule type" value="Genomic_DNA"/>
</dbReference>
<keyword evidence="3" id="KW-1185">Reference proteome</keyword>
<feature type="domain" description="Cyclic-phosphate processing Receiver" evidence="1">
    <location>
        <begin position="1"/>
        <end position="88"/>
    </location>
</feature>
<dbReference type="Proteomes" id="UP000273143">
    <property type="component" value="Chromosome"/>
</dbReference>
<dbReference type="AlphaFoldDB" id="A0A3Q9JN35"/>
<protein>
    <recommendedName>
        <fullName evidence="1">Cyclic-phosphate processing Receiver domain-containing protein</fullName>
    </recommendedName>
</protein>
<proteinExistence type="predicted"/>
<name>A0A3Q9JN35_9GAMM</name>
<dbReference type="KEGG" id="emo:DM558_12315"/>
<reference evidence="3" key="1">
    <citation type="submission" date="2018-06" db="EMBL/GenBank/DDBJ databases">
        <title>Complete genome of Pseudomonas insecticola strain QZS01.</title>
        <authorList>
            <person name="Wang J."/>
            <person name="Su Q."/>
        </authorList>
    </citation>
    <scope>NUCLEOTIDE SEQUENCE [LARGE SCALE GENOMIC DNA]</scope>
    <source>
        <strain evidence="3">QZS01</strain>
    </source>
</reference>
<organism evidence="2 3">
    <name type="scientific">Entomomonas moraniae</name>
    <dbReference type="NCBI Taxonomy" id="2213226"/>
    <lineage>
        <taxon>Bacteria</taxon>
        <taxon>Pseudomonadati</taxon>
        <taxon>Pseudomonadota</taxon>
        <taxon>Gammaproteobacteria</taxon>
        <taxon>Pseudomonadales</taxon>
        <taxon>Pseudomonadaceae</taxon>
        <taxon>Entomomonas</taxon>
    </lineage>
</organism>
<sequence length="108" mass="12345">MKIFLDDMREAPEGWVRAYWPNEVICLLKKGNVEEISLDHDLGDDDKGNGYDVLLWIERAVFLNGFIAPVINIHSANISARHKMEMAKENIARYSINASSLSHKCKEK</sequence>
<evidence type="ECO:0000259" key="1">
    <source>
        <dbReference type="Pfam" id="PF20274"/>
    </source>
</evidence>
<accession>A0A3Q9JN35</accession>